<dbReference type="EMBL" id="GGEC01039329">
    <property type="protein sequence ID" value="MBX19813.1"/>
    <property type="molecule type" value="Transcribed_RNA"/>
</dbReference>
<protein>
    <submittedName>
        <fullName evidence="1">Uncharacterized protein</fullName>
    </submittedName>
</protein>
<evidence type="ECO:0000313" key="1">
    <source>
        <dbReference type="EMBL" id="MBX19813.1"/>
    </source>
</evidence>
<proteinExistence type="predicted"/>
<dbReference type="AlphaFoldDB" id="A0A2P2LPA8"/>
<name>A0A2P2LPA8_RHIMU</name>
<reference evidence="1" key="1">
    <citation type="submission" date="2018-02" db="EMBL/GenBank/DDBJ databases">
        <title>Rhizophora mucronata_Transcriptome.</title>
        <authorList>
            <person name="Meera S.P."/>
            <person name="Sreeshan A."/>
            <person name="Augustine A."/>
        </authorList>
    </citation>
    <scope>NUCLEOTIDE SEQUENCE</scope>
    <source>
        <tissue evidence="1">Leaf</tissue>
    </source>
</reference>
<sequence length="45" mass="5332">MQDIKKENIWLSRLISTTSRLKKAKLKLKIMKTEKKSKKKKISSN</sequence>
<accession>A0A2P2LPA8</accession>
<organism evidence="1">
    <name type="scientific">Rhizophora mucronata</name>
    <name type="common">Asiatic mangrove</name>
    <dbReference type="NCBI Taxonomy" id="61149"/>
    <lineage>
        <taxon>Eukaryota</taxon>
        <taxon>Viridiplantae</taxon>
        <taxon>Streptophyta</taxon>
        <taxon>Embryophyta</taxon>
        <taxon>Tracheophyta</taxon>
        <taxon>Spermatophyta</taxon>
        <taxon>Magnoliopsida</taxon>
        <taxon>eudicotyledons</taxon>
        <taxon>Gunneridae</taxon>
        <taxon>Pentapetalae</taxon>
        <taxon>rosids</taxon>
        <taxon>fabids</taxon>
        <taxon>Malpighiales</taxon>
        <taxon>Rhizophoraceae</taxon>
        <taxon>Rhizophora</taxon>
    </lineage>
</organism>